<dbReference type="Pfam" id="PF00326">
    <property type="entry name" value="Peptidase_S9"/>
    <property type="match status" value="1"/>
</dbReference>
<accession>A0A2U9IBC6</accession>
<dbReference type="GO" id="GO:0006508">
    <property type="term" value="P:proteolysis"/>
    <property type="evidence" value="ECO:0007669"/>
    <property type="project" value="InterPro"/>
</dbReference>
<dbReference type="Gene3D" id="3.40.50.1820">
    <property type="entry name" value="alpha/beta hydrolase"/>
    <property type="match status" value="1"/>
</dbReference>
<reference evidence="3 4" key="1">
    <citation type="submission" date="2018-05" db="EMBL/GenBank/DDBJ databases">
        <title>Complete Genome Sequences of Extremely Thermoacidophilic, Metal-Mobilizing Type-Strain Members of the Archaeal Family Sulfolobaceae: Acidianus brierleyi DSM-1651T, Acidianus sulfidivorans DSM-18786T, Metallosphaera hakonensis DSM-7519T, and Metallosphaera prunae DSM-10039T.</title>
        <authorList>
            <person name="Counts J.A."/>
            <person name="Kelly R.M."/>
        </authorList>
    </citation>
    <scope>NUCLEOTIDE SEQUENCE [LARGE SCALE GENOMIC DNA]</scope>
    <source>
        <strain evidence="3 4">DSM 1651</strain>
    </source>
</reference>
<sequence>MQYQDLFKIKPITNYDVKDGRVAFIREEDIPRAYILGEGRIDSNFYAEEVSWINEKKLAVVGDPKGSEKREIYIFEGSLSPILKDEYDNVNPWFITDDKFYFLSNRESNTIHLFLYEGGEINRLSEGNIPVDSFCVSEDGKKVAYSQGIYDQDLHILEVDKWREEIVSLSQSEEFPASSQCFTRDGILFISNKNNYFDIGIFNNGDIKWLKTSNHEKYEALYFNDKLVYIEDNFGDFNIIKDDKIIVSEGYNRNLYVDGNYLYYLGSNYDRFSDLYRVDKDGNIERLTNSMEGISGNFVRPKKVEYKSFDGVNIPSLLYSKGNETKGVVYIHGGPDWECVNTFSPTIQFLVDAGFKVICPNYRGSTGYGRKFNHLNDKDLGGGDLKDVIHAAKFLNLNKIAVTGASYGGYLTMMAVTKYPDIWCSAVAVVPFVNWFTERQFEREFLQQYDEIKMGNDHNLLVDRSPIFFIDNIKTPLMILAGEYDPRCPAEETEQVVKKLKEKGVEIEYKIYENEGHGFAKIENYVDSIRNTVEFIKKCK</sequence>
<evidence type="ECO:0000259" key="2">
    <source>
        <dbReference type="Pfam" id="PF00326"/>
    </source>
</evidence>
<proteinExistence type="predicted"/>
<dbReference type="AlphaFoldDB" id="A0A2U9IBC6"/>
<gene>
    <name evidence="3" type="ORF">DFR85_00465</name>
</gene>
<keyword evidence="1" id="KW-0378">Hydrolase</keyword>
<dbReference type="Gene3D" id="2.120.10.30">
    <property type="entry name" value="TolB, C-terminal domain"/>
    <property type="match status" value="1"/>
</dbReference>
<keyword evidence="4" id="KW-1185">Reference proteome</keyword>
<dbReference type="KEGG" id="abri:DFR85_00465"/>
<dbReference type="PANTHER" id="PTHR42776">
    <property type="entry name" value="SERINE PEPTIDASE S9 FAMILY MEMBER"/>
    <property type="match status" value="1"/>
</dbReference>
<dbReference type="PANTHER" id="PTHR42776:SF27">
    <property type="entry name" value="DIPEPTIDYL PEPTIDASE FAMILY MEMBER 6"/>
    <property type="match status" value="1"/>
</dbReference>
<protein>
    <submittedName>
        <fullName evidence="3">S9 family peptidase</fullName>
    </submittedName>
</protein>
<evidence type="ECO:0000313" key="3">
    <source>
        <dbReference type="EMBL" id="AWR93304.1"/>
    </source>
</evidence>
<dbReference type="SUPFAM" id="SSF82171">
    <property type="entry name" value="DPP6 N-terminal domain-like"/>
    <property type="match status" value="1"/>
</dbReference>
<name>A0A2U9IBC6_9CREN</name>
<organism evidence="3 4">
    <name type="scientific">Acidianus brierleyi</name>
    <dbReference type="NCBI Taxonomy" id="41673"/>
    <lineage>
        <taxon>Archaea</taxon>
        <taxon>Thermoproteota</taxon>
        <taxon>Thermoprotei</taxon>
        <taxon>Sulfolobales</taxon>
        <taxon>Sulfolobaceae</taxon>
        <taxon>Acidianus</taxon>
    </lineage>
</organism>
<evidence type="ECO:0000313" key="4">
    <source>
        <dbReference type="Proteomes" id="UP000248044"/>
    </source>
</evidence>
<dbReference type="GeneID" id="36830583"/>
<dbReference type="EMBL" id="CP029289">
    <property type="protein sequence ID" value="AWR93304.1"/>
    <property type="molecule type" value="Genomic_DNA"/>
</dbReference>
<dbReference type="SUPFAM" id="SSF53474">
    <property type="entry name" value="alpha/beta-Hydrolases"/>
    <property type="match status" value="1"/>
</dbReference>
<evidence type="ECO:0000256" key="1">
    <source>
        <dbReference type="ARBA" id="ARBA00022801"/>
    </source>
</evidence>
<dbReference type="RefSeq" id="WP_110269188.1">
    <property type="nucleotide sequence ID" value="NZ_CP029289.2"/>
</dbReference>
<feature type="domain" description="Peptidase S9 prolyl oligopeptidase catalytic" evidence="2">
    <location>
        <begin position="342"/>
        <end position="539"/>
    </location>
</feature>
<dbReference type="GO" id="GO:0004252">
    <property type="term" value="F:serine-type endopeptidase activity"/>
    <property type="evidence" value="ECO:0007669"/>
    <property type="project" value="TreeGrafter"/>
</dbReference>
<dbReference type="Proteomes" id="UP000248044">
    <property type="component" value="Chromosome"/>
</dbReference>
<dbReference type="InterPro" id="IPR001375">
    <property type="entry name" value="Peptidase_S9_cat"/>
</dbReference>
<dbReference type="OrthoDB" id="31240at2157"/>
<dbReference type="InterPro" id="IPR029058">
    <property type="entry name" value="AB_hydrolase_fold"/>
</dbReference>
<dbReference type="InterPro" id="IPR011042">
    <property type="entry name" value="6-blade_b-propeller_TolB-like"/>
</dbReference>